<dbReference type="Proteomes" id="UP001146793">
    <property type="component" value="Unassembled WGS sequence"/>
</dbReference>
<proteinExistence type="predicted"/>
<dbReference type="EMBL" id="JANTQA010000036">
    <property type="protein sequence ID" value="KAJ3437159.1"/>
    <property type="molecule type" value="Genomic_DNA"/>
</dbReference>
<evidence type="ECO:0000256" key="1">
    <source>
        <dbReference type="SAM" id="MobiDB-lite"/>
    </source>
</evidence>
<accession>A0AAV7Z5Q7</accession>
<feature type="region of interest" description="Disordered" evidence="1">
    <location>
        <begin position="275"/>
        <end position="296"/>
    </location>
</feature>
<gene>
    <name evidence="2" type="ORF">M0812_19232</name>
</gene>
<feature type="region of interest" description="Disordered" evidence="1">
    <location>
        <begin position="1"/>
        <end position="26"/>
    </location>
</feature>
<evidence type="ECO:0000313" key="3">
    <source>
        <dbReference type="Proteomes" id="UP001146793"/>
    </source>
</evidence>
<organism evidence="2 3">
    <name type="scientific">Anaeramoeba flamelloides</name>
    <dbReference type="NCBI Taxonomy" id="1746091"/>
    <lineage>
        <taxon>Eukaryota</taxon>
        <taxon>Metamonada</taxon>
        <taxon>Anaeramoebidae</taxon>
        <taxon>Anaeramoeba</taxon>
    </lineage>
</organism>
<feature type="compositionally biased region" description="Low complexity" evidence="1">
    <location>
        <begin position="197"/>
        <end position="206"/>
    </location>
</feature>
<evidence type="ECO:0000313" key="2">
    <source>
        <dbReference type="EMBL" id="KAJ3437159.1"/>
    </source>
</evidence>
<dbReference type="AlphaFoldDB" id="A0AAV7Z5Q7"/>
<protein>
    <submittedName>
        <fullName evidence="2">Uncharacterized protein</fullName>
    </submittedName>
</protein>
<sequence>MISKTTKTKNDDRSISIPTRTRTKNQKRIESLMQNSPRSISGLTQLMLKLPNCPKEVKISTKVLRCGSETNNNNREKTVTKKELILFMIKKFNLFYDPNANKSGSSYLTFRNYQASGVDSLLKIVNSKKYEKKQLPKITKKLYWWKQSDHLAFVGLENEHFQGWFQPPHKVNIEKTVLKQFCNESPKSKGKGKGKNKNNNNNKNSSQSSEIKKLYRAFSFFFSARYNCINTSNKSRTEMKFGRNYKSGFGNSNIANFGIIDLDHHEKQIMNKKIITGEKQEKQQEQEREQEKKEKETIMVLSNFTRLISSKRTKKRFQVKKQKHSSSRKRRHSKSSSKKNRKKSSHKSRKSRHCHSHSGKHIYKSSVDKYDHSNGFDFFEKQDKEKSGDKLHFETINKIKKRKNQALLVLNSSTSSGEEMEREDYQIYSNTKNNHHQKGGKRKIRKIILTKHRNNFQSNLLGSQSMLTENENIYFEELKNKTENELEDELLSLLLNLKNVQN</sequence>
<feature type="compositionally biased region" description="Basic residues" evidence="1">
    <location>
        <begin position="312"/>
        <end position="363"/>
    </location>
</feature>
<feature type="region of interest" description="Disordered" evidence="1">
    <location>
        <begin position="184"/>
        <end position="208"/>
    </location>
</feature>
<feature type="region of interest" description="Disordered" evidence="1">
    <location>
        <begin position="312"/>
        <end position="366"/>
    </location>
</feature>
<reference evidence="2" key="1">
    <citation type="submission" date="2022-08" db="EMBL/GenBank/DDBJ databases">
        <title>Novel sulphate-reducing endosymbionts in the free-living metamonad Anaeramoeba.</title>
        <authorList>
            <person name="Jerlstrom-Hultqvist J."/>
            <person name="Cepicka I."/>
            <person name="Gallot-Lavallee L."/>
            <person name="Salas-Leiva D."/>
            <person name="Curtis B.A."/>
            <person name="Zahonova K."/>
            <person name="Pipaliya S."/>
            <person name="Dacks J."/>
            <person name="Roger A.J."/>
        </authorList>
    </citation>
    <scope>NUCLEOTIDE SEQUENCE</scope>
    <source>
        <strain evidence="2">Busselton2</strain>
    </source>
</reference>
<name>A0AAV7Z5Q7_9EUKA</name>
<comment type="caution">
    <text evidence="2">The sequence shown here is derived from an EMBL/GenBank/DDBJ whole genome shotgun (WGS) entry which is preliminary data.</text>
</comment>